<dbReference type="EMBL" id="AHFK01000049">
    <property type="protein sequence ID" value="EOQ10169.1"/>
    <property type="molecule type" value="Genomic_DNA"/>
</dbReference>
<sequence>MYVKDGKPTHVLISNHNSYMIKPWVDIPKDQNHPLIGVDGGSHQ</sequence>
<evidence type="ECO:0000313" key="2">
    <source>
        <dbReference type="Proteomes" id="UP000014028"/>
    </source>
</evidence>
<reference evidence="1 2" key="1">
    <citation type="submission" date="2012-12" db="EMBL/GenBank/DDBJ databases">
        <title>The Genome Sequence of Bacillus cereus VD184.</title>
        <authorList>
            <consortium name="The Broad Institute Genome Sequencing Platform"/>
            <consortium name="The Broad Institute Genome Sequencing Center for Infectious Disease"/>
            <person name="Feldgarden M."/>
            <person name="Van der Auwera G.A."/>
            <person name="Mahillon J."/>
            <person name="Duprez V."/>
            <person name="Timmery S."/>
            <person name="Mattelet C."/>
            <person name="Dierick K."/>
            <person name="Sun M."/>
            <person name="Yu Z."/>
            <person name="Zhu L."/>
            <person name="Hu X."/>
            <person name="Shank E.B."/>
            <person name="Swiecicka I."/>
            <person name="Hansen B.M."/>
            <person name="Andrup L."/>
            <person name="Walker B."/>
            <person name="Young S.K."/>
            <person name="Zeng Q."/>
            <person name="Gargeya S."/>
            <person name="Fitzgerald M."/>
            <person name="Haas B."/>
            <person name="Abouelleil A."/>
            <person name="Alvarado L."/>
            <person name="Arachchi H.M."/>
            <person name="Berlin A.M."/>
            <person name="Chapman S.B."/>
            <person name="Dewar J."/>
            <person name="Goldberg J."/>
            <person name="Griggs A."/>
            <person name="Gujja S."/>
            <person name="Hansen M."/>
            <person name="Howarth C."/>
            <person name="Imamovic A."/>
            <person name="Larimer J."/>
            <person name="McCowan C."/>
            <person name="Murphy C."/>
            <person name="Neiman D."/>
            <person name="Pearson M."/>
            <person name="Priest M."/>
            <person name="Roberts A."/>
            <person name="Saif S."/>
            <person name="Shea T."/>
            <person name="Sisk P."/>
            <person name="Sykes S."/>
            <person name="Wortman J."/>
            <person name="Nusbaum C."/>
            <person name="Birren B."/>
        </authorList>
    </citation>
    <scope>NUCLEOTIDE SEQUENCE [LARGE SCALE GENOMIC DNA]</scope>
    <source>
        <strain evidence="1 2">VD184</strain>
    </source>
</reference>
<dbReference type="Proteomes" id="UP000014028">
    <property type="component" value="Unassembled WGS sequence"/>
</dbReference>
<proteinExistence type="predicted"/>
<organism evidence="1 2">
    <name type="scientific">Bacillus cereus VD184</name>
    <dbReference type="NCBI Taxonomy" id="1053242"/>
    <lineage>
        <taxon>Bacteria</taxon>
        <taxon>Bacillati</taxon>
        <taxon>Bacillota</taxon>
        <taxon>Bacilli</taxon>
        <taxon>Bacillales</taxon>
        <taxon>Bacillaceae</taxon>
        <taxon>Bacillus</taxon>
        <taxon>Bacillus cereus group</taxon>
    </lineage>
</organism>
<gene>
    <name evidence="1" type="ORF">IKC_05752</name>
</gene>
<accession>A0A9W5VS74</accession>
<dbReference type="AlphaFoldDB" id="A0A9W5VS74"/>
<protein>
    <submittedName>
        <fullName evidence="1">Uncharacterized protein</fullName>
    </submittedName>
</protein>
<comment type="caution">
    <text evidence="1">The sequence shown here is derived from an EMBL/GenBank/DDBJ whole genome shotgun (WGS) entry which is preliminary data.</text>
</comment>
<evidence type="ECO:0000313" key="1">
    <source>
        <dbReference type="EMBL" id="EOQ10169.1"/>
    </source>
</evidence>
<name>A0A9W5VS74_BACCE</name>